<reference evidence="1 2" key="1">
    <citation type="submission" date="2020-11" db="EMBL/GenBank/DDBJ databases">
        <title>Arthrobacter antarcticus sp. nov., isolated from Antarctic Soil.</title>
        <authorList>
            <person name="Li J."/>
        </authorList>
    </citation>
    <scope>NUCLEOTIDE SEQUENCE [LARGE SCALE GENOMIC DNA]</scope>
    <source>
        <strain evidence="1 2">Z1-20</strain>
    </source>
</reference>
<proteinExistence type="predicted"/>
<comment type="caution">
    <text evidence="1">The sequence shown here is derived from an EMBL/GenBank/DDBJ whole genome shotgun (WGS) entry which is preliminary data.</text>
</comment>
<evidence type="ECO:0000313" key="2">
    <source>
        <dbReference type="Proteomes" id="UP000655366"/>
    </source>
</evidence>
<dbReference type="RefSeq" id="WP_196397417.1">
    <property type="nucleotide sequence ID" value="NZ_JADNYM010000017.1"/>
</dbReference>
<dbReference type="AlphaFoldDB" id="A0A931CS75"/>
<accession>A0A931CS75</accession>
<evidence type="ECO:0000313" key="1">
    <source>
        <dbReference type="EMBL" id="MBG0740494.1"/>
    </source>
</evidence>
<sequence>MTVIENKDSAVKVAASAAAEQMAAVGNMEALKASRAFDKLMGQIDRGEIELDGKDGFIQHYADGAVRQGVP</sequence>
<dbReference type="EMBL" id="JADNYM010000017">
    <property type="protein sequence ID" value="MBG0740494.1"/>
    <property type="molecule type" value="Genomic_DNA"/>
</dbReference>
<name>A0A931CS75_9MICC</name>
<dbReference type="Proteomes" id="UP000655366">
    <property type="component" value="Unassembled WGS sequence"/>
</dbReference>
<keyword evidence="2" id="KW-1185">Reference proteome</keyword>
<protein>
    <submittedName>
        <fullName evidence="1">Uncharacterized protein</fullName>
    </submittedName>
</protein>
<organism evidence="1 2">
    <name type="scientific">Arthrobacter terrae</name>
    <dbReference type="NCBI Taxonomy" id="2935737"/>
    <lineage>
        <taxon>Bacteria</taxon>
        <taxon>Bacillati</taxon>
        <taxon>Actinomycetota</taxon>
        <taxon>Actinomycetes</taxon>
        <taxon>Micrococcales</taxon>
        <taxon>Micrococcaceae</taxon>
        <taxon>Arthrobacter</taxon>
    </lineage>
</organism>
<gene>
    <name evidence="1" type="ORF">IV500_14010</name>
</gene>